<protein>
    <submittedName>
        <fullName evidence="7">Oligosaccharide flippase family protein</fullName>
    </submittedName>
</protein>
<dbReference type="InterPro" id="IPR002797">
    <property type="entry name" value="Polysacc_synth"/>
</dbReference>
<keyword evidence="3 6" id="KW-0812">Transmembrane</keyword>
<proteinExistence type="predicted"/>
<feature type="transmembrane region" description="Helical" evidence="6">
    <location>
        <begin position="189"/>
        <end position="210"/>
    </location>
</feature>
<name>A0A915VKG4_9BACT</name>
<evidence type="ECO:0000256" key="2">
    <source>
        <dbReference type="ARBA" id="ARBA00022475"/>
    </source>
</evidence>
<feature type="transmembrane region" description="Helical" evidence="6">
    <location>
        <begin position="438"/>
        <end position="456"/>
    </location>
</feature>
<keyword evidence="8" id="KW-1185">Reference proteome</keyword>
<dbReference type="EMBL" id="AP026867">
    <property type="protein sequence ID" value="BDS09656.1"/>
    <property type="molecule type" value="Genomic_DNA"/>
</dbReference>
<dbReference type="InterPro" id="IPR050833">
    <property type="entry name" value="Poly_Biosynth_Transport"/>
</dbReference>
<evidence type="ECO:0000256" key="5">
    <source>
        <dbReference type="ARBA" id="ARBA00023136"/>
    </source>
</evidence>
<dbReference type="AlphaFoldDB" id="A0A915VKG4"/>
<dbReference type="Pfam" id="PF01943">
    <property type="entry name" value="Polysacc_synt"/>
    <property type="match status" value="1"/>
</dbReference>
<dbReference type="GO" id="GO:0005886">
    <property type="term" value="C:plasma membrane"/>
    <property type="evidence" value="ECO:0007669"/>
    <property type="project" value="UniProtKB-SubCell"/>
</dbReference>
<dbReference type="RefSeq" id="WP_264791026.1">
    <property type="nucleotide sequence ID" value="NZ_AP026867.1"/>
</dbReference>
<feature type="transmembrane region" description="Helical" evidence="6">
    <location>
        <begin position="49"/>
        <end position="70"/>
    </location>
</feature>
<sequence length="490" mass="56691">MNFKLLKSSKNLQNSIWNIIEVLLSPLILFISIPIFLEQLGAQEYGIWMFVNTVIVVMQAFNLGLNYSTYKHVSTSISNKAQQQIYDTLNTNLSLTVVIFFVGLFFCSLLSLSIYYLDWFVDPNTTKKRLILCLLIGAVILFTKLAEQILYNVYRAYENFKYVTVISVAIKIITVLGNIALAIFFQNIIYILCFTAITASLGLLINYRILHQFIPNYRYQFILSKSLVKHEINYSLYIWLQSIAIILTYQGDRLLVSYGFSLSVLSYYAIVSTIYNHIHMAFAAITAWIFPQIAKNQNNKQLIFDIYINSRNITAVLSIVLLCLFCLLSKPLFTIWLGTEHYMQIKDYLRWFSIFEFFFIFTIIPNYFLNASGNEKFSLKMVLSFTGLNMMGILLGFFFYQTTIAMLVGLVVTTIVGMYWYHLNIVIQFDSSKQQRQLKLLLLFTPSLLGSGTAFFDVLYLQLLAFALCLISLYFVFIRNPLTNFKLLLQ</sequence>
<feature type="transmembrane region" description="Helical" evidence="6">
    <location>
        <begin position="312"/>
        <end position="336"/>
    </location>
</feature>
<feature type="transmembrane region" description="Helical" evidence="6">
    <location>
        <begin position="162"/>
        <end position="183"/>
    </location>
</feature>
<keyword evidence="5 6" id="KW-0472">Membrane</keyword>
<feature type="transmembrane region" description="Helical" evidence="6">
    <location>
        <begin position="269"/>
        <end position="291"/>
    </location>
</feature>
<keyword evidence="2" id="KW-1003">Cell membrane</keyword>
<feature type="transmembrane region" description="Helical" evidence="6">
    <location>
        <begin position="231"/>
        <end position="249"/>
    </location>
</feature>
<dbReference type="Proteomes" id="UP001060919">
    <property type="component" value="Chromosome"/>
</dbReference>
<comment type="subcellular location">
    <subcellularLocation>
        <location evidence="1">Cell membrane</location>
        <topology evidence="1">Multi-pass membrane protein</topology>
    </subcellularLocation>
</comment>
<feature type="transmembrane region" description="Helical" evidence="6">
    <location>
        <begin position="381"/>
        <end position="400"/>
    </location>
</feature>
<accession>A0A915VKG4</accession>
<feature type="transmembrane region" description="Helical" evidence="6">
    <location>
        <begin position="129"/>
        <end position="150"/>
    </location>
</feature>
<keyword evidence="4 6" id="KW-1133">Transmembrane helix</keyword>
<dbReference type="PANTHER" id="PTHR30250:SF26">
    <property type="entry name" value="PSMA PROTEIN"/>
    <property type="match status" value="1"/>
</dbReference>
<evidence type="ECO:0000256" key="6">
    <source>
        <dbReference type="SAM" id="Phobius"/>
    </source>
</evidence>
<feature type="transmembrane region" description="Helical" evidence="6">
    <location>
        <begin position="406"/>
        <end position="426"/>
    </location>
</feature>
<evidence type="ECO:0000256" key="1">
    <source>
        <dbReference type="ARBA" id="ARBA00004651"/>
    </source>
</evidence>
<feature type="transmembrane region" description="Helical" evidence="6">
    <location>
        <begin position="462"/>
        <end position="482"/>
    </location>
</feature>
<evidence type="ECO:0000313" key="7">
    <source>
        <dbReference type="EMBL" id="BDS09656.1"/>
    </source>
</evidence>
<feature type="transmembrane region" description="Helical" evidence="6">
    <location>
        <begin position="348"/>
        <end position="369"/>
    </location>
</feature>
<dbReference type="PANTHER" id="PTHR30250">
    <property type="entry name" value="PST FAMILY PREDICTED COLANIC ACID TRANSPORTER"/>
    <property type="match status" value="1"/>
</dbReference>
<organism evidence="7 8">
    <name type="scientific">Aureispira anguillae</name>
    <dbReference type="NCBI Taxonomy" id="2864201"/>
    <lineage>
        <taxon>Bacteria</taxon>
        <taxon>Pseudomonadati</taxon>
        <taxon>Bacteroidota</taxon>
        <taxon>Saprospiria</taxon>
        <taxon>Saprospirales</taxon>
        <taxon>Saprospiraceae</taxon>
        <taxon>Aureispira</taxon>
    </lineage>
</organism>
<evidence type="ECO:0000313" key="8">
    <source>
        <dbReference type="Proteomes" id="UP001060919"/>
    </source>
</evidence>
<evidence type="ECO:0000256" key="3">
    <source>
        <dbReference type="ARBA" id="ARBA00022692"/>
    </source>
</evidence>
<gene>
    <name evidence="7" type="ORF">AsAng_0003600</name>
</gene>
<evidence type="ECO:0000256" key="4">
    <source>
        <dbReference type="ARBA" id="ARBA00022989"/>
    </source>
</evidence>
<feature type="transmembrane region" description="Helical" evidence="6">
    <location>
        <begin position="91"/>
        <end position="117"/>
    </location>
</feature>
<feature type="transmembrane region" description="Helical" evidence="6">
    <location>
        <begin position="16"/>
        <end position="37"/>
    </location>
</feature>
<reference evidence="7" key="1">
    <citation type="submission" date="2022-09" db="EMBL/GenBank/DDBJ databases">
        <title>Aureispira anguillicida sp. nov., isolated from Leptocephalus of Japanese eel Anguilla japonica.</title>
        <authorList>
            <person name="Yuasa K."/>
            <person name="Mekata T."/>
            <person name="Ikunari K."/>
        </authorList>
    </citation>
    <scope>NUCLEOTIDE SEQUENCE</scope>
    <source>
        <strain evidence="7">EL160426</strain>
    </source>
</reference>
<dbReference type="KEGG" id="aup:AsAng_0003600"/>